<dbReference type="Pfam" id="PF01475">
    <property type="entry name" value="FUR"/>
    <property type="match status" value="1"/>
</dbReference>
<keyword evidence="10" id="KW-1185">Reference proteome</keyword>
<dbReference type="Gene3D" id="1.10.10.10">
    <property type="entry name" value="Winged helix-like DNA-binding domain superfamily/Winged helix DNA-binding domain"/>
    <property type="match status" value="1"/>
</dbReference>
<feature type="binding site" evidence="7">
    <location>
        <position position="95"/>
    </location>
    <ligand>
        <name>Zn(2+)</name>
        <dbReference type="ChEBI" id="CHEBI:29105"/>
    </ligand>
</feature>
<proteinExistence type="inferred from homology"/>
<dbReference type="InterPro" id="IPR036388">
    <property type="entry name" value="WH-like_DNA-bd_sf"/>
</dbReference>
<dbReference type="KEGG" id="dfo:Dform_00167"/>
<protein>
    <submittedName>
        <fullName evidence="9">Fur family transcriptional regulator, ferric uptake regulator</fullName>
    </submittedName>
</protein>
<feature type="binding site" evidence="7">
    <location>
        <position position="135"/>
    </location>
    <ligand>
        <name>Zn(2+)</name>
        <dbReference type="ChEBI" id="CHEBI:29105"/>
    </ligand>
</feature>
<evidence type="ECO:0000256" key="1">
    <source>
        <dbReference type="ARBA" id="ARBA00007957"/>
    </source>
</evidence>
<feature type="binding site" evidence="7">
    <location>
        <position position="138"/>
    </location>
    <ligand>
        <name>Zn(2+)</name>
        <dbReference type="ChEBI" id="CHEBI:29105"/>
    </ligand>
</feature>
<dbReference type="AlphaFoldDB" id="A0A1P8F526"/>
<dbReference type="GO" id="GO:0008270">
    <property type="term" value="F:zinc ion binding"/>
    <property type="evidence" value="ECO:0007669"/>
    <property type="project" value="TreeGrafter"/>
</dbReference>
<comment type="cofactor">
    <cofactor evidence="8">
        <name>Mn(2+)</name>
        <dbReference type="ChEBI" id="CHEBI:29035"/>
    </cofactor>
    <cofactor evidence="8">
        <name>Fe(2+)</name>
        <dbReference type="ChEBI" id="CHEBI:29033"/>
    </cofactor>
    <text evidence="8">Binds 1 Mn(2+) or Fe(2+) ion per subunit.</text>
</comment>
<dbReference type="InterPro" id="IPR036390">
    <property type="entry name" value="WH_DNA-bd_sf"/>
</dbReference>
<name>A0A1P8F526_9CHLR</name>
<dbReference type="PANTHER" id="PTHR33202:SF7">
    <property type="entry name" value="FERRIC UPTAKE REGULATION PROTEIN"/>
    <property type="match status" value="1"/>
</dbReference>
<keyword evidence="6" id="KW-0804">Transcription</keyword>
<dbReference type="GO" id="GO:0000976">
    <property type="term" value="F:transcription cis-regulatory region binding"/>
    <property type="evidence" value="ECO:0007669"/>
    <property type="project" value="TreeGrafter"/>
</dbReference>
<sequence>MTCSKDLLGEMKRAGYKLTPQRRAVVEAVLSADRSLTPQELYSKLTGKHPEIGLVTVYRTLDVLNSLGLLCQFQPQGNARSFKAGPPEHHHHLVCRGCGEVVDFTGRCPVELKTSLERETGFLITHHQLEFAGYCKDCRNK</sequence>
<dbReference type="Proteomes" id="UP000185934">
    <property type="component" value="Chromosome"/>
</dbReference>
<evidence type="ECO:0000256" key="3">
    <source>
        <dbReference type="ARBA" id="ARBA00022833"/>
    </source>
</evidence>
<dbReference type="InterPro" id="IPR043135">
    <property type="entry name" value="Fur_C"/>
</dbReference>
<dbReference type="EMBL" id="CP018258">
    <property type="protein sequence ID" value="APV43530.1"/>
    <property type="molecule type" value="Genomic_DNA"/>
</dbReference>
<accession>A0A1P8F526</accession>
<organism evidence="9 10">
    <name type="scientific">Dehalogenimonas formicexedens</name>
    <dbReference type="NCBI Taxonomy" id="1839801"/>
    <lineage>
        <taxon>Bacteria</taxon>
        <taxon>Bacillati</taxon>
        <taxon>Chloroflexota</taxon>
        <taxon>Dehalococcoidia</taxon>
        <taxon>Dehalococcoidales</taxon>
        <taxon>Dehalococcoidaceae</taxon>
        <taxon>Dehalogenimonas</taxon>
    </lineage>
</organism>
<keyword evidence="4" id="KW-0805">Transcription regulation</keyword>
<feature type="binding site" evidence="8">
    <location>
        <position position="89"/>
    </location>
    <ligand>
        <name>Fe cation</name>
        <dbReference type="ChEBI" id="CHEBI:24875"/>
    </ligand>
</feature>
<keyword evidence="2" id="KW-0678">Repressor</keyword>
<dbReference type="RefSeq" id="WP_076003335.1">
    <property type="nucleotide sequence ID" value="NZ_CP018258.1"/>
</dbReference>
<dbReference type="Gene3D" id="3.30.1490.190">
    <property type="match status" value="1"/>
</dbReference>
<evidence type="ECO:0000313" key="9">
    <source>
        <dbReference type="EMBL" id="APV43530.1"/>
    </source>
</evidence>
<dbReference type="SUPFAM" id="SSF46785">
    <property type="entry name" value="Winged helix' DNA-binding domain"/>
    <property type="match status" value="1"/>
</dbReference>
<feature type="binding site" evidence="7">
    <location>
        <position position="98"/>
    </location>
    <ligand>
        <name>Zn(2+)</name>
        <dbReference type="ChEBI" id="CHEBI:29105"/>
    </ligand>
</feature>
<dbReference type="CDD" id="cd07153">
    <property type="entry name" value="Fur_like"/>
    <property type="match status" value="1"/>
</dbReference>
<keyword evidence="3 7" id="KW-0862">Zinc</keyword>
<dbReference type="PANTHER" id="PTHR33202">
    <property type="entry name" value="ZINC UPTAKE REGULATION PROTEIN"/>
    <property type="match status" value="1"/>
</dbReference>
<dbReference type="InterPro" id="IPR002481">
    <property type="entry name" value="FUR"/>
</dbReference>
<comment type="similarity">
    <text evidence="1">Belongs to the Fur family.</text>
</comment>
<feature type="binding site" evidence="8">
    <location>
        <position position="127"/>
    </location>
    <ligand>
        <name>Fe cation</name>
        <dbReference type="ChEBI" id="CHEBI:24875"/>
    </ligand>
</feature>
<dbReference type="GO" id="GO:1900376">
    <property type="term" value="P:regulation of secondary metabolite biosynthetic process"/>
    <property type="evidence" value="ECO:0007669"/>
    <property type="project" value="TreeGrafter"/>
</dbReference>
<reference evidence="10" key="1">
    <citation type="submission" date="2016-11" db="EMBL/GenBank/DDBJ databases">
        <title>Dehalogenimonas formicexedens sp. nov., a chlorinated alkane respiring bacterium isolated from contaminated groundwater.</title>
        <authorList>
            <person name="Key T.A."/>
            <person name="Bowman K.S."/>
            <person name="Lee I."/>
            <person name="Chun J."/>
            <person name="Albuquerque L."/>
            <person name="da Costa M.S."/>
            <person name="Rainey F.A."/>
            <person name="Moe W.M."/>
        </authorList>
    </citation>
    <scope>NUCLEOTIDE SEQUENCE [LARGE SCALE GENOMIC DNA]</scope>
    <source>
        <strain evidence="10">NSZ-14</strain>
    </source>
</reference>
<keyword evidence="5" id="KW-0238">DNA-binding</keyword>
<evidence type="ECO:0000256" key="4">
    <source>
        <dbReference type="ARBA" id="ARBA00023015"/>
    </source>
</evidence>
<evidence type="ECO:0000256" key="8">
    <source>
        <dbReference type="PIRSR" id="PIRSR602481-2"/>
    </source>
</evidence>
<evidence type="ECO:0000256" key="5">
    <source>
        <dbReference type="ARBA" id="ARBA00023125"/>
    </source>
</evidence>
<evidence type="ECO:0000256" key="7">
    <source>
        <dbReference type="PIRSR" id="PIRSR602481-1"/>
    </source>
</evidence>
<dbReference type="GO" id="GO:0003700">
    <property type="term" value="F:DNA-binding transcription factor activity"/>
    <property type="evidence" value="ECO:0007669"/>
    <property type="project" value="InterPro"/>
</dbReference>
<keyword evidence="8" id="KW-0408">Iron</keyword>
<dbReference type="OrthoDB" id="8659436at2"/>
<evidence type="ECO:0000256" key="6">
    <source>
        <dbReference type="ARBA" id="ARBA00023163"/>
    </source>
</evidence>
<comment type="cofactor">
    <cofactor evidence="7">
        <name>Zn(2+)</name>
        <dbReference type="ChEBI" id="CHEBI:29105"/>
    </cofactor>
    <text evidence="7">Binds 1 zinc ion per subunit.</text>
</comment>
<gene>
    <name evidence="9" type="ORF">Dform_00167</name>
</gene>
<evidence type="ECO:0000256" key="2">
    <source>
        <dbReference type="ARBA" id="ARBA00022491"/>
    </source>
</evidence>
<keyword evidence="7" id="KW-0479">Metal-binding</keyword>
<evidence type="ECO:0000313" key="10">
    <source>
        <dbReference type="Proteomes" id="UP000185934"/>
    </source>
</evidence>
<dbReference type="STRING" id="1839801.Dform_00167"/>
<dbReference type="GO" id="GO:0045892">
    <property type="term" value="P:negative regulation of DNA-templated transcription"/>
    <property type="evidence" value="ECO:0007669"/>
    <property type="project" value="TreeGrafter"/>
</dbReference>